<dbReference type="PANTHER" id="PTHR13090:SF1">
    <property type="entry name" value="ARGININE-HYDROXYLASE NDUFAF5, MITOCHONDRIAL"/>
    <property type="match status" value="1"/>
</dbReference>
<dbReference type="Gene3D" id="3.40.50.150">
    <property type="entry name" value="Vaccinia Virus protein VP39"/>
    <property type="match status" value="1"/>
</dbReference>
<feature type="domain" description="Methyltransferase type 11" evidence="3">
    <location>
        <begin position="43"/>
        <end position="133"/>
    </location>
</feature>
<evidence type="ECO:0000313" key="4">
    <source>
        <dbReference type="EMBL" id="EFI34050.1"/>
    </source>
</evidence>
<gene>
    <name evidence="4" type="ORF">Dthio_PD1389</name>
</gene>
<name>D6STN4_9BACT</name>
<organism evidence="4 5">
    <name type="scientific">Desulfonatronospira thiodismutans ASO3-1</name>
    <dbReference type="NCBI Taxonomy" id="555779"/>
    <lineage>
        <taxon>Bacteria</taxon>
        <taxon>Pseudomonadati</taxon>
        <taxon>Thermodesulfobacteriota</taxon>
        <taxon>Desulfovibrionia</taxon>
        <taxon>Desulfovibrionales</taxon>
        <taxon>Desulfonatronovibrionaceae</taxon>
        <taxon>Desulfonatronospira</taxon>
    </lineage>
</organism>
<dbReference type="RefSeq" id="WP_008871399.1">
    <property type="nucleotide sequence ID" value="NZ_ACJN02000003.1"/>
</dbReference>
<protein>
    <submittedName>
        <fullName evidence="4">Methyltransferase type 11</fullName>
    </submittedName>
</protein>
<dbReference type="EMBL" id="ACJN02000003">
    <property type="protein sequence ID" value="EFI34050.1"/>
    <property type="molecule type" value="Genomic_DNA"/>
</dbReference>
<keyword evidence="5" id="KW-1185">Reference proteome</keyword>
<evidence type="ECO:0000256" key="1">
    <source>
        <dbReference type="ARBA" id="ARBA00022603"/>
    </source>
</evidence>
<comment type="caution">
    <text evidence="4">The sequence shown here is derived from an EMBL/GenBank/DDBJ whole genome shotgun (WGS) entry which is preliminary data.</text>
</comment>
<reference evidence="4" key="1">
    <citation type="submission" date="2010-05" db="EMBL/GenBank/DDBJ databases">
        <title>The draft genome of Desulfonatronospira thiodismutans ASO3-1.</title>
        <authorList>
            <consortium name="US DOE Joint Genome Institute (JGI-PGF)"/>
            <person name="Lucas S."/>
            <person name="Copeland A."/>
            <person name="Lapidus A."/>
            <person name="Cheng J.-F."/>
            <person name="Bruce D."/>
            <person name="Goodwin L."/>
            <person name="Pitluck S."/>
            <person name="Chertkov O."/>
            <person name="Brettin T."/>
            <person name="Detter J.C."/>
            <person name="Han C."/>
            <person name="Land M.L."/>
            <person name="Hauser L."/>
            <person name="Kyrpides N."/>
            <person name="Mikhailova N."/>
            <person name="Muyzer G."/>
            <person name="Woyke T."/>
        </authorList>
    </citation>
    <scope>NUCLEOTIDE SEQUENCE [LARGE SCALE GENOMIC DNA]</scope>
    <source>
        <strain evidence="4">ASO3-1</strain>
    </source>
</reference>
<dbReference type="SUPFAM" id="SSF53335">
    <property type="entry name" value="S-adenosyl-L-methionine-dependent methyltransferases"/>
    <property type="match status" value="1"/>
</dbReference>
<dbReference type="Proteomes" id="UP000005496">
    <property type="component" value="Unassembled WGS sequence"/>
</dbReference>
<dbReference type="PANTHER" id="PTHR13090">
    <property type="entry name" value="ARGININE-HYDROXYLASE NDUFAF5, MITOCHONDRIAL"/>
    <property type="match status" value="1"/>
</dbReference>
<dbReference type="GO" id="GO:0032259">
    <property type="term" value="P:methylation"/>
    <property type="evidence" value="ECO:0007669"/>
    <property type="project" value="UniProtKB-KW"/>
</dbReference>
<sequence length="248" mass="27583">MSRQVQKYFDRAADTYLEEAVIQEEAAGQCAGNIPRGYYPRVLEIGAGGGLLTRHCLERIRAGIYLAMDVSFSMLGLLPRDSVVPVQGDGETPPLREGSLDLLVSSSVMQWYAGGGQSIARSLRLLCPGGFFSLSFFVAGTFRQMKHISSMSGFGSVYPLPRVRECMAAMARSGTEYTSRVENYTVYYDSVQGFLKSHKGTGAGYTGRRPVFGRQCYRNFCRMYLETYGEGGRIPVDYRVLYIRGQKK</sequence>
<accession>D6STN4</accession>
<dbReference type="InterPro" id="IPR050602">
    <property type="entry name" value="Malonyl-ACP_OMT"/>
</dbReference>
<dbReference type="InterPro" id="IPR013216">
    <property type="entry name" value="Methyltransf_11"/>
</dbReference>
<dbReference type="Pfam" id="PF08241">
    <property type="entry name" value="Methyltransf_11"/>
    <property type="match status" value="1"/>
</dbReference>
<evidence type="ECO:0000259" key="3">
    <source>
        <dbReference type="Pfam" id="PF08241"/>
    </source>
</evidence>
<dbReference type="InterPro" id="IPR029063">
    <property type="entry name" value="SAM-dependent_MTases_sf"/>
</dbReference>
<evidence type="ECO:0000313" key="5">
    <source>
        <dbReference type="Proteomes" id="UP000005496"/>
    </source>
</evidence>
<dbReference type="AlphaFoldDB" id="D6STN4"/>
<dbReference type="GO" id="GO:0008757">
    <property type="term" value="F:S-adenosylmethionine-dependent methyltransferase activity"/>
    <property type="evidence" value="ECO:0007669"/>
    <property type="project" value="InterPro"/>
</dbReference>
<dbReference type="CDD" id="cd02440">
    <property type="entry name" value="AdoMet_MTases"/>
    <property type="match status" value="1"/>
</dbReference>
<evidence type="ECO:0000256" key="2">
    <source>
        <dbReference type="ARBA" id="ARBA00022679"/>
    </source>
</evidence>
<keyword evidence="1 4" id="KW-0489">Methyltransferase</keyword>
<keyword evidence="2" id="KW-0808">Transferase</keyword>
<dbReference type="eggNOG" id="COG2226">
    <property type="taxonomic scope" value="Bacteria"/>
</dbReference>
<proteinExistence type="predicted"/>